<dbReference type="Proteomes" id="UP000216024">
    <property type="component" value="Unassembled WGS sequence"/>
</dbReference>
<organism evidence="2 3">
    <name type="scientific">Anaeromicrobium sediminis</name>
    <dbReference type="NCBI Taxonomy" id="1478221"/>
    <lineage>
        <taxon>Bacteria</taxon>
        <taxon>Bacillati</taxon>
        <taxon>Bacillota</taxon>
        <taxon>Clostridia</taxon>
        <taxon>Peptostreptococcales</taxon>
        <taxon>Thermotaleaceae</taxon>
        <taxon>Anaeromicrobium</taxon>
    </lineage>
</organism>
<feature type="domain" description="M23ase beta-sheet core" evidence="1">
    <location>
        <begin position="25"/>
        <end position="85"/>
    </location>
</feature>
<dbReference type="EMBL" id="NIBG01000006">
    <property type="protein sequence ID" value="PAB59663.1"/>
    <property type="molecule type" value="Genomic_DNA"/>
</dbReference>
<evidence type="ECO:0000313" key="2">
    <source>
        <dbReference type="EMBL" id="PAB59663.1"/>
    </source>
</evidence>
<accession>A0A267MLI4</accession>
<gene>
    <name evidence="2" type="ORF">CCE28_08840</name>
</gene>
<keyword evidence="3" id="KW-1185">Reference proteome</keyword>
<dbReference type="GO" id="GO:0004222">
    <property type="term" value="F:metalloendopeptidase activity"/>
    <property type="evidence" value="ECO:0007669"/>
    <property type="project" value="TreeGrafter"/>
</dbReference>
<name>A0A267MLI4_9FIRM</name>
<evidence type="ECO:0000313" key="3">
    <source>
        <dbReference type="Proteomes" id="UP000216024"/>
    </source>
</evidence>
<reference evidence="2 3" key="1">
    <citation type="submission" date="2017-06" db="EMBL/GenBank/DDBJ databases">
        <title>Draft genome sequence of anaerobic fermentative bacterium Anaeromicrobium sediminis DY2726D isolated from West Pacific Ocean sediments.</title>
        <authorList>
            <person name="Zeng X."/>
        </authorList>
    </citation>
    <scope>NUCLEOTIDE SEQUENCE [LARGE SCALE GENOMIC DNA]</scope>
    <source>
        <strain evidence="2 3">DY2726D</strain>
    </source>
</reference>
<dbReference type="SUPFAM" id="SSF51261">
    <property type="entry name" value="Duplicated hybrid motif"/>
    <property type="match status" value="1"/>
</dbReference>
<dbReference type="PANTHER" id="PTHR21666">
    <property type="entry name" value="PEPTIDASE-RELATED"/>
    <property type="match status" value="1"/>
</dbReference>
<dbReference type="AlphaFoldDB" id="A0A267MLI4"/>
<comment type="caution">
    <text evidence="2">The sequence shown here is derived from an EMBL/GenBank/DDBJ whole genome shotgun (WGS) entry which is preliminary data.</text>
</comment>
<dbReference type="Gene3D" id="2.70.70.10">
    <property type="entry name" value="Glucose Permease (Domain IIA)"/>
    <property type="match status" value="1"/>
</dbReference>
<dbReference type="CDD" id="cd12797">
    <property type="entry name" value="M23_peptidase"/>
    <property type="match status" value="1"/>
</dbReference>
<proteinExistence type="predicted"/>
<dbReference type="Pfam" id="PF01551">
    <property type="entry name" value="Peptidase_M23"/>
    <property type="match status" value="1"/>
</dbReference>
<dbReference type="PANTHER" id="PTHR21666:SF270">
    <property type="entry name" value="MUREIN HYDROLASE ACTIVATOR ENVC"/>
    <property type="match status" value="1"/>
</dbReference>
<dbReference type="InterPro" id="IPR050570">
    <property type="entry name" value="Cell_wall_metabolism_enzyme"/>
</dbReference>
<evidence type="ECO:0000259" key="1">
    <source>
        <dbReference type="Pfam" id="PF01551"/>
    </source>
</evidence>
<dbReference type="InterPro" id="IPR011055">
    <property type="entry name" value="Dup_hybrid_motif"/>
</dbReference>
<protein>
    <recommendedName>
        <fullName evidence="1">M23ase beta-sheet core domain-containing protein</fullName>
    </recommendedName>
</protein>
<dbReference type="InterPro" id="IPR016047">
    <property type="entry name" value="M23ase_b-sheet_dom"/>
</dbReference>
<sequence length="93" mass="10006">MASGTLSNPTRGRLTSRYGRRWGRAHTGIDIAAPVGTSIKAAQGGKVTFSGWKNGYGKVVIVNHGNGYSTYYAHANTLKVKKGRLCKEKSSYS</sequence>